<dbReference type="SUPFAM" id="SSF52540">
    <property type="entry name" value="P-loop containing nucleoside triphosphate hydrolases"/>
    <property type="match status" value="2"/>
</dbReference>
<dbReference type="InterPro" id="IPR017871">
    <property type="entry name" value="ABC_transporter-like_CS"/>
</dbReference>
<feature type="transmembrane region" description="Helical" evidence="9">
    <location>
        <begin position="1090"/>
        <end position="1117"/>
    </location>
</feature>
<dbReference type="CDD" id="cd03232">
    <property type="entry name" value="ABCG_PDR_domain2"/>
    <property type="match status" value="1"/>
</dbReference>
<feature type="transmembrane region" description="Helical" evidence="9">
    <location>
        <begin position="1248"/>
        <end position="1269"/>
    </location>
</feature>
<evidence type="ECO:0000256" key="5">
    <source>
        <dbReference type="ARBA" id="ARBA00022741"/>
    </source>
</evidence>
<proteinExistence type="inferred from homology"/>
<dbReference type="Gene3D" id="3.40.50.300">
    <property type="entry name" value="P-loop containing nucleotide triphosphate hydrolases"/>
    <property type="match status" value="3"/>
</dbReference>
<reference evidence="11 12" key="1">
    <citation type="submission" date="2016-07" db="EMBL/GenBank/DDBJ databases">
        <title>Pervasive Adenine N6-methylation of Active Genes in Fungi.</title>
        <authorList>
            <consortium name="DOE Joint Genome Institute"/>
            <person name="Mondo S.J."/>
            <person name="Dannebaum R.O."/>
            <person name="Kuo R.C."/>
            <person name="Labutti K."/>
            <person name="Haridas S."/>
            <person name="Kuo A."/>
            <person name="Salamov A."/>
            <person name="Ahrendt S.R."/>
            <person name="Lipzen A."/>
            <person name="Sullivan W."/>
            <person name="Andreopoulos W.B."/>
            <person name="Clum A."/>
            <person name="Lindquist E."/>
            <person name="Daum C."/>
            <person name="Ramamoorthy G.K."/>
            <person name="Gryganskyi A."/>
            <person name="Culley D."/>
            <person name="Magnuson J.K."/>
            <person name="James T.Y."/>
            <person name="O'Malley M.A."/>
            <person name="Stajich J.E."/>
            <person name="Spatafora J.W."/>
            <person name="Visel A."/>
            <person name="Grigoriev I.V."/>
        </authorList>
    </citation>
    <scope>NUCLEOTIDE SEQUENCE [LARGE SCALE GENOMIC DNA]</scope>
    <source>
        <strain evidence="11 12">ATCC 12442</strain>
    </source>
</reference>
<comment type="similarity">
    <text evidence="2">Belongs to the ABC transporter superfamily. ABCG family. PDR (TC 3.A.1.205) subfamily.</text>
</comment>
<dbReference type="Pfam" id="PF19055">
    <property type="entry name" value="ABC2_membrane_7"/>
    <property type="match status" value="1"/>
</dbReference>
<dbReference type="PANTHER" id="PTHR19241">
    <property type="entry name" value="ATP-BINDING CASSETTE TRANSPORTER"/>
    <property type="match status" value="1"/>
</dbReference>
<dbReference type="PROSITE" id="PS50893">
    <property type="entry name" value="ABC_TRANSPORTER_2"/>
    <property type="match status" value="2"/>
</dbReference>
<dbReference type="PROSITE" id="PS00211">
    <property type="entry name" value="ABC_TRANSPORTER_1"/>
    <property type="match status" value="1"/>
</dbReference>
<dbReference type="Proteomes" id="UP000193922">
    <property type="component" value="Unassembled WGS sequence"/>
</dbReference>
<sequence>MSNTEALTSFGEPLHVSISRGTERFKSIQRQLSKQLTVPDEEQAAGAFDLSEWLTSKKQKEVDHLFANRVGLVFNDLDIFGDNIANRHIASLITPFYKLAKSSIRGFGLLNLLSRDREHKHIIHNMCGLVEDGEMLLSPGPSGLWLLDPAASLNPIRGEVAYNQEDDVHFPTLTVRKTLEFAIKCKTPSKKMLAKPESYQDEFLDALLDMYGLKPCADTIVGNAFLRGVSGGERKRVSIAEQIASGASVNVWDGSTRGLDSSSALDYIRSLRIGSDLLHKSTVVTIYQASENIYNLFDKVMVIDEGRQLYFGPADKAVQYFESIGIKKPPRQTTSDFLTGVTQTNERKLMPGFENKAPTTAEDFEHLWLASKERAELQSQISAFEQRLEEDDRGNEIRQLANRIKMGTEKSKMRKRSPYTTTFIYQLNHCMRREWGIFLGNRAAIYFKLIYNVAFAIIIGTLFIRLPQSTAGAFSRGGALFFSLLFTTLTAQSEIPKAVSGREVVYKHKALAMYHPGALSLAQTLVDLPAMERTGGHYLAAIVTLLIGSLCLTAFFRLIGNVAPYVDFGHTMSGIALLYMTLYVGYLIPPTKMHRYMVWAYWANPLAYSFKALLSNEFKDRMMRCSDRDLIPNGPGFTNIANQVCALKGSIPGQRYVSGRRYIEDATATPAYSINVYKRYPPRVDALQDVNERVALAATEFGDVDSELGPTDDQLLKGTTYTWKHVSYTVPVSGGERMLLDDVSGYVKPGTMTALMGSSGAGKTTLLDALSQRKTIGKLEGDLLMNGAPQPGSFRRITGYAEQLDVHNPHATVREALRDTPEEDRLQAGEGISLEERKRLTIGIELVARPKILFLDEPTSGLDAQASYTIVQFLRRLAAEGQTILCTIHQPSATLFEQFDRLLLLMRGGHTVYFGDIGPDAHTLINYFEKNGAPRCPPSANPAEYILDAAGSGGEAIKWPQVWNASPERKAAIEEIDHINNVRQNAPGFNDIAEADNSKYARTIPYQIQLVTCRMFRSNWRDLKYNLVRFALQALSALTLGFSFIRTGNGVQDTQNKVFALFDSAVQPQFLRQRQYYGRESSSNQYGWEAFSFAIIFSEWPFAMVANTLFFVCFYWLVGLNSSGQRTIYFYLMYQLLGIFSLTIGQAIAAFSPNDVIASMINPIFTAMMTLTCGFYRSWLYRLSPYLYFIEGTISNDIYNTPIRFVSSFRGYIDNPGDTSRCSFCPYRNGQQYYSQSSWRYHNRWRNFLILLGFTCFNIVFTVFMVRIYKVNKR</sequence>
<feature type="transmembrane region" description="Helical" evidence="9">
    <location>
        <begin position="596"/>
        <end position="614"/>
    </location>
</feature>
<organism evidence="11 12">
    <name type="scientific">Linderina pennispora</name>
    <dbReference type="NCBI Taxonomy" id="61395"/>
    <lineage>
        <taxon>Eukaryota</taxon>
        <taxon>Fungi</taxon>
        <taxon>Fungi incertae sedis</taxon>
        <taxon>Zoopagomycota</taxon>
        <taxon>Kickxellomycotina</taxon>
        <taxon>Kickxellomycetes</taxon>
        <taxon>Kickxellales</taxon>
        <taxon>Kickxellaceae</taxon>
        <taxon>Linderina</taxon>
    </lineage>
</organism>
<dbReference type="SMART" id="SM00382">
    <property type="entry name" value="AAA"/>
    <property type="match status" value="1"/>
</dbReference>
<protein>
    <recommendedName>
        <fullName evidence="10">ABC transporter domain-containing protein</fullName>
    </recommendedName>
</protein>
<dbReference type="STRING" id="61395.A0A1Y1WBE6"/>
<dbReference type="RefSeq" id="XP_040744053.1">
    <property type="nucleotide sequence ID" value="XM_040890263.1"/>
</dbReference>
<evidence type="ECO:0000256" key="2">
    <source>
        <dbReference type="ARBA" id="ARBA00006012"/>
    </source>
</evidence>
<dbReference type="Pfam" id="PF06422">
    <property type="entry name" value="PDR_CDR"/>
    <property type="match status" value="2"/>
</dbReference>
<keyword evidence="3" id="KW-0813">Transport</keyword>
<evidence type="ECO:0000256" key="8">
    <source>
        <dbReference type="ARBA" id="ARBA00023136"/>
    </source>
</evidence>
<evidence type="ECO:0000256" key="9">
    <source>
        <dbReference type="SAM" id="Phobius"/>
    </source>
</evidence>
<evidence type="ECO:0000259" key="10">
    <source>
        <dbReference type="PROSITE" id="PS50893"/>
    </source>
</evidence>
<dbReference type="InterPro" id="IPR013525">
    <property type="entry name" value="ABC2_TM"/>
</dbReference>
<dbReference type="GO" id="GO:0016887">
    <property type="term" value="F:ATP hydrolysis activity"/>
    <property type="evidence" value="ECO:0007669"/>
    <property type="project" value="InterPro"/>
</dbReference>
<dbReference type="AlphaFoldDB" id="A0A1Y1WBE6"/>
<keyword evidence="12" id="KW-1185">Reference proteome</keyword>
<evidence type="ECO:0000256" key="4">
    <source>
        <dbReference type="ARBA" id="ARBA00022692"/>
    </source>
</evidence>
<feature type="transmembrane region" description="Helical" evidence="9">
    <location>
        <begin position="571"/>
        <end position="590"/>
    </location>
</feature>
<dbReference type="Pfam" id="PF00005">
    <property type="entry name" value="ABC_tran"/>
    <property type="match status" value="2"/>
</dbReference>
<dbReference type="GO" id="GO:0005524">
    <property type="term" value="F:ATP binding"/>
    <property type="evidence" value="ECO:0007669"/>
    <property type="project" value="UniProtKB-KW"/>
</dbReference>
<keyword evidence="8 9" id="KW-0472">Membrane</keyword>
<feature type="transmembrane region" description="Helical" evidence="9">
    <location>
        <begin position="1157"/>
        <end position="1176"/>
    </location>
</feature>
<dbReference type="InterPro" id="IPR027417">
    <property type="entry name" value="P-loop_NTPase"/>
</dbReference>
<dbReference type="GO" id="GO:0016020">
    <property type="term" value="C:membrane"/>
    <property type="evidence" value="ECO:0007669"/>
    <property type="project" value="UniProtKB-SubCell"/>
</dbReference>
<evidence type="ECO:0000256" key="1">
    <source>
        <dbReference type="ARBA" id="ARBA00004141"/>
    </source>
</evidence>
<dbReference type="EMBL" id="MCFD01000005">
    <property type="protein sequence ID" value="ORX70474.1"/>
    <property type="molecule type" value="Genomic_DNA"/>
</dbReference>
<evidence type="ECO:0000313" key="12">
    <source>
        <dbReference type="Proteomes" id="UP000193922"/>
    </source>
</evidence>
<dbReference type="InterPro" id="IPR003593">
    <property type="entry name" value="AAA+_ATPase"/>
</dbReference>
<accession>A0A1Y1WBE6</accession>
<feature type="transmembrane region" description="Helical" evidence="9">
    <location>
        <begin position="1129"/>
        <end position="1151"/>
    </location>
</feature>
<feature type="transmembrane region" description="Helical" evidence="9">
    <location>
        <begin position="538"/>
        <end position="559"/>
    </location>
</feature>
<evidence type="ECO:0000256" key="3">
    <source>
        <dbReference type="ARBA" id="ARBA00022448"/>
    </source>
</evidence>
<comment type="caution">
    <text evidence="11">The sequence shown here is derived from an EMBL/GenBank/DDBJ whole genome shotgun (WGS) entry which is preliminary data.</text>
</comment>
<evidence type="ECO:0000256" key="6">
    <source>
        <dbReference type="ARBA" id="ARBA00022840"/>
    </source>
</evidence>
<dbReference type="InterPro" id="IPR034003">
    <property type="entry name" value="ABCG_PDR_2"/>
</dbReference>
<feature type="domain" description="ABC transporter" evidence="10">
    <location>
        <begin position="721"/>
        <end position="933"/>
    </location>
</feature>
<name>A0A1Y1WBE6_9FUNG</name>
<feature type="transmembrane region" description="Helical" evidence="9">
    <location>
        <begin position="473"/>
        <end position="491"/>
    </location>
</feature>
<keyword evidence="6" id="KW-0067">ATP-binding</keyword>
<dbReference type="InterPro" id="IPR010929">
    <property type="entry name" value="PDR_CDR_ABC"/>
</dbReference>
<feature type="transmembrane region" description="Helical" evidence="9">
    <location>
        <begin position="449"/>
        <end position="466"/>
    </location>
</feature>
<gene>
    <name evidence="11" type="ORF">DL89DRAFT_292148</name>
</gene>
<comment type="subcellular location">
    <subcellularLocation>
        <location evidence="1">Membrane</location>
        <topology evidence="1">Multi-pass membrane protein</topology>
    </subcellularLocation>
</comment>
<dbReference type="Pfam" id="PF01061">
    <property type="entry name" value="ABC2_membrane"/>
    <property type="match status" value="3"/>
</dbReference>
<dbReference type="InterPro" id="IPR043926">
    <property type="entry name" value="ABCG_dom"/>
</dbReference>
<keyword evidence="5" id="KW-0547">Nucleotide-binding</keyword>
<keyword evidence="7 9" id="KW-1133">Transmembrane helix</keyword>
<feature type="transmembrane region" description="Helical" evidence="9">
    <location>
        <begin position="1027"/>
        <end position="1045"/>
    </location>
</feature>
<dbReference type="GeneID" id="63806911"/>
<keyword evidence="4 9" id="KW-0812">Transmembrane</keyword>
<feature type="domain" description="ABC transporter" evidence="10">
    <location>
        <begin position="107"/>
        <end position="330"/>
    </location>
</feature>
<dbReference type="GO" id="GO:0140359">
    <property type="term" value="F:ABC-type transporter activity"/>
    <property type="evidence" value="ECO:0007669"/>
    <property type="project" value="InterPro"/>
</dbReference>
<dbReference type="OrthoDB" id="245989at2759"/>
<evidence type="ECO:0000313" key="11">
    <source>
        <dbReference type="EMBL" id="ORX70474.1"/>
    </source>
</evidence>
<evidence type="ECO:0000256" key="7">
    <source>
        <dbReference type="ARBA" id="ARBA00022989"/>
    </source>
</evidence>
<dbReference type="InterPro" id="IPR003439">
    <property type="entry name" value="ABC_transporter-like_ATP-bd"/>
</dbReference>